<organism evidence="2 3">
    <name type="scientific">Plakobranchus ocellatus</name>
    <dbReference type="NCBI Taxonomy" id="259542"/>
    <lineage>
        <taxon>Eukaryota</taxon>
        <taxon>Metazoa</taxon>
        <taxon>Spiralia</taxon>
        <taxon>Lophotrochozoa</taxon>
        <taxon>Mollusca</taxon>
        <taxon>Gastropoda</taxon>
        <taxon>Heterobranchia</taxon>
        <taxon>Euthyneura</taxon>
        <taxon>Panpulmonata</taxon>
        <taxon>Sacoglossa</taxon>
        <taxon>Placobranchoidea</taxon>
        <taxon>Plakobranchidae</taxon>
        <taxon>Plakobranchus</taxon>
    </lineage>
</organism>
<feature type="region of interest" description="Disordered" evidence="1">
    <location>
        <begin position="52"/>
        <end position="111"/>
    </location>
</feature>
<protein>
    <submittedName>
        <fullName evidence="2">Uncharacterized protein</fullName>
    </submittedName>
</protein>
<dbReference type="EMBL" id="BLXT01005154">
    <property type="protein sequence ID" value="GFO20296.1"/>
    <property type="molecule type" value="Genomic_DNA"/>
</dbReference>
<dbReference type="Proteomes" id="UP000735302">
    <property type="component" value="Unassembled WGS sequence"/>
</dbReference>
<feature type="compositionally biased region" description="Acidic residues" evidence="1">
    <location>
        <begin position="95"/>
        <end position="104"/>
    </location>
</feature>
<evidence type="ECO:0000256" key="1">
    <source>
        <dbReference type="SAM" id="MobiDB-lite"/>
    </source>
</evidence>
<sequence>MKIFHIHKAFNTRSPPAITCLYRLDITNVKGFFQGTNVKILTATWPRKISGRTHYQFATQGPDIQGRGRGRVRKKSRGRRRRRRGGKEAERKEEEVEEQEEEEKVEEKEEG</sequence>
<accession>A0AAV4BMQ8</accession>
<comment type="caution">
    <text evidence="2">The sequence shown here is derived from an EMBL/GenBank/DDBJ whole genome shotgun (WGS) entry which is preliminary data.</text>
</comment>
<dbReference type="AlphaFoldDB" id="A0AAV4BMQ8"/>
<feature type="compositionally biased region" description="Basic residues" evidence="1">
    <location>
        <begin position="68"/>
        <end position="85"/>
    </location>
</feature>
<name>A0AAV4BMQ8_9GAST</name>
<keyword evidence="3" id="KW-1185">Reference proteome</keyword>
<gene>
    <name evidence="2" type="ORF">PoB_004680100</name>
</gene>
<proteinExistence type="predicted"/>
<evidence type="ECO:0000313" key="2">
    <source>
        <dbReference type="EMBL" id="GFO20296.1"/>
    </source>
</evidence>
<evidence type="ECO:0000313" key="3">
    <source>
        <dbReference type="Proteomes" id="UP000735302"/>
    </source>
</evidence>
<reference evidence="2 3" key="1">
    <citation type="journal article" date="2021" name="Elife">
        <title>Chloroplast acquisition without the gene transfer in kleptoplastic sea slugs, Plakobranchus ocellatus.</title>
        <authorList>
            <person name="Maeda T."/>
            <person name="Takahashi S."/>
            <person name="Yoshida T."/>
            <person name="Shimamura S."/>
            <person name="Takaki Y."/>
            <person name="Nagai Y."/>
            <person name="Toyoda A."/>
            <person name="Suzuki Y."/>
            <person name="Arimoto A."/>
            <person name="Ishii H."/>
            <person name="Satoh N."/>
            <person name="Nishiyama T."/>
            <person name="Hasebe M."/>
            <person name="Maruyama T."/>
            <person name="Minagawa J."/>
            <person name="Obokata J."/>
            <person name="Shigenobu S."/>
        </authorList>
    </citation>
    <scope>NUCLEOTIDE SEQUENCE [LARGE SCALE GENOMIC DNA]</scope>
</reference>